<name>A0A9P5X979_9AGAR</name>
<evidence type="ECO:0000313" key="2">
    <source>
        <dbReference type="Proteomes" id="UP000807342"/>
    </source>
</evidence>
<evidence type="ECO:0000313" key="1">
    <source>
        <dbReference type="EMBL" id="KAF9445111.1"/>
    </source>
</evidence>
<sequence length="109" mass="11425">MHCKLAELCGTLAQCSAPSNLSPGRFTIGILFASSRSTCVFPCGENEGVHNIANPPVFMTPITSLSSIPDAFVNRSLLLSSGIGARLGHSGQSISTPQHVALWLAGSWE</sequence>
<comment type="caution">
    <text evidence="1">The sequence shown here is derived from an EMBL/GenBank/DDBJ whole genome shotgun (WGS) entry which is preliminary data.</text>
</comment>
<proteinExistence type="predicted"/>
<keyword evidence="2" id="KW-1185">Reference proteome</keyword>
<organism evidence="1 2">
    <name type="scientific">Macrolepiota fuliginosa MF-IS2</name>
    <dbReference type="NCBI Taxonomy" id="1400762"/>
    <lineage>
        <taxon>Eukaryota</taxon>
        <taxon>Fungi</taxon>
        <taxon>Dikarya</taxon>
        <taxon>Basidiomycota</taxon>
        <taxon>Agaricomycotina</taxon>
        <taxon>Agaricomycetes</taxon>
        <taxon>Agaricomycetidae</taxon>
        <taxon>Agaricales</taxon>
        <taxon>Agaricineae</taxon>
        <taxon>Agaricaceae</taxon>
        <taxon>Macrolepiota</taxon>
    </lineage>
</organism>
<protein>
    <submittedName>
        <fullName evidence="1">Uncharacterized protein</fullName>
    </submittedName>
</protein>
<gene>
    <name evidence="1" type="ORF">P691DRAFT_291363</name>
</gene>
<reference evidence="1" key="1">
    <citation type="submission" date="2020-11" db="EMBL/GenBank/DDBJ databases">
        <authorList>
            <consortium name="DOE Joint Genome Institute"/>
            <person name="Ahrendt S."/>
            <person name="Riley R."/>
            <person name="Andreopoulos W."/>
            <person name="Labutti K."/>
            <person name="Pangilinan J."/>
            <person name="Ruiz-Duenas F.J."/>
            <person name="Barrasa J.M."/>
            <person name="Sanchez-Garcia M."/>
            <person name="Camarero S."/>
            <person name="Miyauchi S."/>
            <person name="Serrano A."/>
            <person name="Linde D."/>
            <person name="Babiker R."/>
            <person name="Drula E."/>
            <person name="Ayuso-Fernandez I."/>
            <person name="Pacheco R."/>
            <person name="Padilla G."/>
            <person name="Ferreira P."/>
            <person name="Barriuso J."/>
            <person name="Kellner H."/>
            <person name="Castanera R."/>
            <person name="Alfaro M."/>
            <person name="Ramirez L."/>
            <person name="Pisabarro A.G."/>
            <person name="Kuo A."/>
            <person name="Tritt A."/>
            <person name="Lipzen A."/>
            <person name="He G."/>
            <person name="Yan M."/>
            <person name="Ng V."/>
            <person name="Cullen D."/>
            <person name="Martin F."/>
            <person name="Rosso M.-N."/>
            <person name="Henrissat B."/>
            <person name="Hibbett D."/>
            <person name="Martinez A.T."/>
            <person name="Grigoriev I.V."/>
        </authorList>
    </citation>
    <scope>NUCLEOTIDE SEQUENCE</scope>
    <source>
        <strain evidence="1">MF-IS2</strain>
    </source>
</reference>
<dbReference type="EMBL" id="MU151324">
    <property type="protein sequence ID" value="KAF9445111.1"/>
    <property type="molecule type" value="Genomic_DNA"/>
</dbReference>
<dbReference type="Proteomes" id="UP000807342">
    <property type="component" value="Unassembled WGS sequence"/>
</dbReference>
<accession>A0A9P5X979</accession>
<dbReference type="AlphaFoldDB" id="A0A9P5X979"/>